<evidence type="ECO:0000313" key="1">
    <source>
        <dbReference type="EMBL" id="KKL56489.1"/>
    </source>
</evidence>
<accession>A0A0F9D4I6</accession>
<dbReference type="AlphaFoldDB" id="A0A0F9D4I6"/>
<name>A0A0F9D4I6_9ZZZZ</name>
<gene>
    <name evidence="1" type="ORF">LCGC14_2244920</name>
</gene>
<sequence length="99" mass="11521">MTEPIKVEFLLVKVEEDVWDVCIFGDQAVLKAFETVYQGHYIEKSVFEDRPMIVIPEFPNEMHAESWKQYWLEAFGDPANACKSCPTVTQLFHTIEAHK</sequence>
<reference evidence="1" key="1">
    <citation type="journal article" date="2015" name="Nature">
        <title>Complex archaea that bridge the gap between prokaryotes and eukaryotes.</title>
        <authorList>
            <person name="Spang A."/>
            <person name="Saw J.H."/>
            <person name="Jorgensen S.L."/>
            <person name="Zaremba-Niedzwiedzka K."/>
            <person name="Martijn J."/>
            <person name="Lind A.E."/>
            <person name="van Eijk R."/>
            <person name="Schleper C."/>
            <person name="Guy L."/>
            <person name="Ettema T.J."/>
        </authorList>
    </citation>
    <scope>NUCLEOTIDE SEQUENCE</scope>
</reference>
<comment type="caution">
    <text evidence="1">The sequence shown here is derived from an EMBL/GenBank/DDBJ whole genome shotgun (WGS) entry which is preliminary data.</text>
</comment>
<proteinExistence type="predicted"/>
<organism evidence="1">
    <name type="scientific">marine sediment metagenome</name>
    <dbReference type="NCBI Taxonomy" id="412755"/>
    <lineage>
        <taxon>unclassified sequences</taxon>
        <taxon>metagenomes</taxon>
        <taxon>ecological metagenomes</taxon>
    </lineage>
</organism>
<dbReference type="EMBL" id="LAZR01030475">
    <property type="protein sequence ID" value="KKL56489.1"/>
    <property type="molecule type" value="Genomic_DNA"/>
</dbReference>
<protein>
    <submittedName>
        <fullName evidence="1">Uncharacterized protein</fullName>
    </submittedName>
</protein>